<dbReference type="Proteomes" id="UP000179003">
    <property type="component" value="Unassembled WGS sequence"/>
</dbReference>
<name>A0A1F5EJ54_9BACT</name>
<keyword evidence="1" id="KW-1133">Transmembrane helix</keyword>
<dbReference type="AlphaFoldDB" id="A0A1F5EJ54"/>
<gene>
    <name evidence="2" type="ORF">A2442_03000</name>
</gene>
<organism evidence="2 3">
    <name type="scientific">Candidatus Campbellbacteria bacterium RIFOXYC2_FULL_35_25</name>
    <dbReference type="NCBI Taxonomy" id="1797582"/>
    <lineage>
        <taxon>Bacteria</taxon>
        <taxon>Candidatus Campbelliibacteriota</taxon>
    </lineage>
</organism>
<sequence>MDEELKELLEENLEVSKENNEILSKIWSDVKWKRITKFIYWLIIIGLALGAYYYVQPIIEGFSQGYGSVGKGIGALVENIKKVTGILPSLLDKTGELPR</sequence>
<evidence type="ECO:0000256" key="1">
    <source>
        <dbReference type="SAM" id="Phobius"/>
    </source>
</evidence>
<proteinExistence type="predicted"/>
<feature type="transmembrane region" description="Helical" evidence="1">
    <location>
        <begin position="38"/>
        <end position="55"/>
    </location>
</feature>
<reference evidence="2 3" key="1">
    <citation type="journal article" date="2016" name="Nat. Commun.">
        <title>Thousands of microbial genomes shed light on interconnected biogeochemical processes in an aquifer system.</title>
        <authorList>
            <person name="Anantharaman K."/>
            <person name="Brown C.T."/>
            <person name="Hug L.A."/>
            <person name="Sharon I."/>
            <person name="Castelle C.J."/>
            <person name="Probst A.J."/>
            <person name="Thomas B.C."/>
            <person name="Singh A."/>
            <person name="Wilkins M.J."/>
            <person name="Karaoz U."/>
            <person name="Brodie E.L."/>
            <person name="Williams K.H."/>
            <person name="Hubbard S.S."/>
            <person name="Banfield J.F."/>
        </authorList>
    </citation>
    <scope>NUCLEOTIDE SEQUENCE [LARGE SCALE GENOMIC DNA]</scope>
</reference>
<evidence type="ECO:0000313" key="3">
    <source>
        <dbReference type="Proteomes" id="UP000179003"/>
    </source>
</evidence>
<evidence type="ECO:0000313" key="2">
    <source>
        <dbReference type="EMBL" id="OGD67447.1"/>
    </source>
</evidence>
<accession>A0A1F5EJ54</accession>
<keyword evidence="1" id="KW-0472">Membrane</keyword>
<comment type="caution">
    <text evidence="2">The sequence shown here is derived from an EMBL/GenBank/DDBJ whole genome shotgun (WGS) entry which is preliminary data.</text>
</comment>
<protein>
    <submittedName>
        <fullName evidence="2">Uncharacterized protein</fullName>
    </submittedName>
</protein>
<keyword evidence="1" id="KW-0812">Transmembrane</keyword>
<dbReference type="EMBL" id="MFAE01000005">
    <property type="protein sequence ID" value="OGD67447.1"/>
    <property type="molecule type" value="Genomic_DNA"/>
</dbReference>